<proteinExistence type="predicted"/>
<protein>
    <submittedName>
        <fullName evidence="2">Uncharacterized protein</fullName>
    </submittedName>
</protein>
<accession>A0A0E0JGU1</accession>
<feature type="compositionally biased region" description="Gly residues" evidence="1">
    <location>
        <begin position="47"/>
        <end position="58"/>
    </location>
</feature>
<keyword evidence="3" id="KW-1185">Reference proteome</keyword>
<reference evidence="2" key="1">
    <citation type="submission" date="2015-04" db="UniProtKB">
        <authorList>
            <consortium name="EnsemblPlants"/>
        </authorList>
    </citation>
    <scope>IDENTIFICATION</scope>
</reference>
<feature type="region of interest" description="Disordered" evidence="1">
    <location>
        <begin position="27"/>
        <end position="58"/>
    </location>
</feature>
<dbReference type="AlphaFoldDB" id="A0A0E0JGU1"/>
<reference evidence="2" key="2">
    <citation type="submission" date="2018-05" db="EMBL/GenBank/DDBJ databases">
        <title>OpunRS2 (Oryza punctata Reference Sequence Version 2).</title>
        <authorList>
            <person name="Zhang J."/>
            <person name="Kudrna D."/>
            <person name="Lee S."/>
            <person name="Talag J."/>
            <person name="Welchert J."/>
            <person name="Wing R.A."/>
        </authorList>
    </citation>
    <scope>NUCLEOTIDE SEQUENCE [LARGE SCALE GENOMIC DNA]</scope>
</reference>
<evidence type="ECO:0000313" key="3">
    <source>
        <dbReference type="Proteomes" id="UP000026962"/>
    </source>
</evidence>
<feature type="compositionally biased region" description="Basic and acidic residues" evidence="1">
    <location>
        <begin position="27"/>
        <end position="37"/>
    </location>
</feature>
<dbReference type="EnsemblPlants" id="OPUNC01G10440.1">
    <property type="protein sequence ID" value="OPUNC01G10440.1"/>
    <property type="gene ID" value="OPUNC01G10440"/>
</dbReference>
<name>A0A0E0JGU1_ORYPU</name>
<evidence type="ECO:0000256" key="1">
    <source>
        <dbReference type="SAM" id="MobiDB-lite"/>
    </source>
</evidence>
<dbReference type="HOGENOM" id="CLU_049522_1_0_1"/>
<organism evidence="2">
    <name type="scientific">Oryza punctata</name>
    <name type="common">Red rice</name>
    <dbReference type="NCBI Taxonomy" id="4537"/>
    <lineage>
        <taxon>Eukaryota</taxon>
        <taxon>Viridiplantae</taxon>
        <taxon>Streptophyta</taxon>
        <taxon>Embryophyta</taxon>
        <taxon>Tracheophyta</taxon>
        <taxon>Spermatophyta</taxon>
        <taxon>Magnoliopsida</taxon>
        <taxon>Liliopsida</taxon>
        <taxon>Poales</taxon>
        <taxon>Poaceae</taxon>
        <taxon>BOP clade</taxon>
        <taxon>Oryzoideae</taxon>
        <taxon>Oryzeae</taxon>
        <taxon>Oryzinae</taxon>
        <taxon>Oryza</taxon>
    </lineage>
</organism>
<evidence type="ECO:0000313" key="2">
    <source>
        <dbReference type="EnsemblPlants" id="OPUNC01G10440.1"/>
    </source>
</evidence>
<dbReference type="Proteomes" id="UP000026962">
    <property type="component" value="Chromosome 1"/>
</dbReference>
<dbReference type="OMA" id="NANPRGC"/>
<sequence>MGSCSKEIWSWDINNNQQLRDRFRCQADLLKERRPPETTETSDGEPRGYGGGGRRDGCGTGFGERSGCGGDDGGGNCRGRDVGGPKGYNSNSPRGGGGDGFGERLCCGGNDGDANPRGCSGGKPRGCGGGGPRGGSFGKILGCGGDDSGRLRSARQMRGKKWCRGMWYCRISGQLLEEGENFVLDTQDGSDDDQIEFIPNSDDEGIEYCFSSDQEFVPETEFQDCGEVEEKGGGIQDCGEVKEKGGGIQDCGEVNEKGGGTQDCGEAKENGGEIQDCGEVEKGGGICSGSNIVHSNDEWKQPAQMWCGQPDGPDMDEYEFWPDLDDEGGDFVFEDWFFDVVLKKKMHDGVAMEKKRGSKIGKLMSSNVTYGVGRSSSTSTKASFSSNASYPQGGDLWQGTMANHGAEPSKHFVVESSNISEQSKEVSIQFMPNEEEIPSMEKMPSDKENGDGQFVGVDLWVDSQEEEYELIDDTKLEMLRLLIPGYTECFQVKKK</sequence>
<dbReference type="Gramene" id="OPUNC01G10440.1">
    <property type="protein sequence ID" value="OPUNC01G10440.1"/>
    <property type="gene ID" value="OPUNC01G10440"/>
</dbReference>